<dbReference type="KEGG" id="stur:STURON_00749"/>
<sequence>MNKLTKILAAVIFFTTPTISVVACGKKSNDNENNDANITTDLQKEMLDGAEIMSRFILASRHENLNYNLNEILSMYLTPIPTALMMPVAYKYKNQNINFNTKINSFKNLLEPNLNKINNDNYSGVFASYLMGMYDDSFYENFINNGYFEDSFDEYGHTGFNKSSNNEMGILAGLDKELKLSENQSRRNLAWAIQDTGALTNYLLDKGYDGAFPGDTNGTTSPQSSSIDKTGGTNGSGYLYYNSIISSGKGTKNGLKIANNSVTEKLSESNTFEAANLKNNDFSSKINGILFNKTGSMIANTAGSLNMKGYINNMSSLLESVNESDFGAESLLTLSNYITPLLIDSSRTSDLIMQAVAFSLLINSISSINTIQNKDSKIYNYLKSKNFNEEVLNTKINHSDPIDSKLLTSLKISSTIESSIEKIKTIRLYSQSENESEPLKNLKNISDFLLELKSFQSQLSDDDKKEFANLLFLDDDSPFKTNYNLIIKANISGFDFGGVGEDGWKAMIKEDASGAINLLNLIGSAFDGLSSNESMELVKSIDKNNDYKNKSVSDLTRKQKQTLIKNLGYDYSNKKYIDDSFFKNYNQLLTNTGIPGVNELKDLFEFFKKSTNDSMQLVHEQALQYIYDDKYWKMTNKNISSTDPTELGGKIEFTLEYTGNGDSDSNASNQLTKIDVPENFNPYQTKVDHQQKFLKNNNLTDKIDSKRKSGIVLGKSLLGYEDKDLIEYDGKGENYKKVKNTYKIIWENISKNSDTPHWIVTDIKCTNENGEEFYNIY</sequence>
<dbReference type="EMBL" id="CP012328">
    <property type="protein sequence ID" value="AKU79995.1"/>
    <property type="molecule type" value="Genomic_DNA"/>
</dbReference>
<dbReference type="AlphaFoldDB" id="A0A0K1P6U8"/>
<keyword evidence="1" id="KW-0732">Signal</keyword>
<reference evidence="2 3" key="1">
    <citation type="journal article" date="2015" name="Genome Announc.">
        <title>Complete Genome Sequence of Spiroplasma turonicum Strain Tab4cT, a Parasite of a Horse Fly, Haematopota sp. (Diptera: Tabanidae).</title>
        <authorList>
            <person name="Davis R.E."/>
            <person name="Shao J."/>
            <person name="Zhao Y."/>
            <person name="Gasparich G.E."/>
            <person name="Gaynor B.J."/>
            <person name="Donofrio N."/>
        </authorList>
    </citation>
    <scope>NUCLEOTIDE SEQUENCE [LARGE SCALE GENOMIC DNA]</scope>
    <source>
        <strain evidence="2 3">Tab4c</strain>
    </source>
</reference>
<gene>
    <name evidence="2" type="ORF">STURON_00749</name>
</gene>
<evidence type="ECO:0000313" key="2">
    <source>
        <dbReference type="EMBL" id="AKU79995.1"/>
    </source>
</evidence>
<dbReference type="PROSITE" id="PS51257">
    <property type="entry name" value="PROKAR_LIPOPROTEIN"/>
    <property type="match status" value="1"/>
</dbReference>
<dbReference type="STRING" id="216946.STURO_v1c07460"/>
<keyword evidence="3" id="KW-1185">Reference proteome</keyword>
<dbReference type="RefSeq" id="WP_075048574.1">
    <property type="nucleotide sequence ID" value="NZ_CP012328.1"/>
</dbReference>
<evidence type="ECO:0000313" key="3">
    <source>
        <dbReference type="Proteomes" id="UP000067243"/>
    </source>
</evidence>
<dbReference type="OrthoDB" id="390095at2"/>
<feature type="chain" id="PRO_5009779617" description="Lipoprotein" evidence="1">
    <location>
        <begin position="24"/>
        <end position="777"/>
    </location>
</feature>
<feature type="signal peptide" evidence="1">
    <location>
        <begin position="1"/>
        <end position="23"/>
    </location>
</feature>
<evidence type="ECO:0008006" key="4">
    <source>
        <dbReference type="Google" id="ProtNLM"/>
    </source>
</evidence>
<dbReference type="PATRIC" id="fig|216946.3.peg.778"/>
<evidence type="ECO:0000256" key="1">
    <source>
        <dbReference type="SAM" id="SignalP"/>
    </source>
</evidence>
<organism evidence="2 3">
    <name type="scientific">Spiroplasma turonicum</name>
    <dbReference type="NCBI Taxonomy" id="216946"/>
    <lineage>
        <taxon>Bacteria</taxon>
        <taxon>Bacillati</taxon>
        <taxon>Mycoplasmatota</taxon>
        <taxon>Mollicutes</taxon>
        <taxon>Entomoplasmatales</taxon>
        <taxon>Spiroplasmataceae</taxon>
        <taxon>Spiroplasma</taxon>
    </lineage>
</organism>
<protein>
    <recommendedName>
        <fullName evidence="4">Lipoprotein</fullName>
    </recommendedName>
</protein>
<accession>A0A0K1P6U8</accession>
<dbReference type="Proteomes" id="UP000067243">
    <property type="component" value="Chromosome"/>
</dbReference>
<proteinExistence type="predicted"/>
<name>A0A0K1P6U8_9MOLU</name>